<dbReference type="GO" id="GO:0005886">
    <property type="term" value="C:plasma membrane"/>
    <property type="evidence" value="ECO:0007669"/>
    <property type="project" value="TreeGrafter"/>
</dbReference>
<dbReference type="EMBL" id="BABT02000220">
    <property type="protein sequence ID" value="GAA99522.1"/>
    <property type="molecule type" value="Genomic_DNA"/>
</dbReference>
<feature type="transmembrane region" description="Helical" evidence="6">
    <location>
        <begin position="276"/>
        <end position="298"/>
    </location>
</feature>
<feature type="transmembrane region" description="Helical" evidence="6">
    <location>
        <begin position="188"/>
        <end position="208"/>
    </location>
</feature>
<evidence type="ECO:0000313" key="9">
    <source>
        <dbReference type="Proteomes" id="UP000009131"/>
    </source>
</evidence>
<feature type="transmembrane region" description="Helical" evidence="6">
    <location>
        <begin position="346"/>
        <end position="367"/>
    </location>
</feature>
<dbReference type="Gene3D" id="1.20.1250.20">
    <property type="entry name" value="MFS general substrate transporter like domains"/>
    <property type="match status" value="1"/>
</dbReference>
<organism evidence="8 9">
    <name type="scientific">Mixia osmundae (strain CBS 9802 / IAM 14324 / JCM 22182 / KY 12970)</name>
    <dbReference type="NCBI Taxonomy" id="764103"/>
    <lineage>
        <taxon>Eukaryota</taxon>
        <taxon>Fungi</taxon>
        <taxon>Dikarya</taxon>
        <taxon>Basidiomycota</taxon>
        <taxon>Pucciniomycotina</taxon>
        <taxon>Mixiomycetes</taxon>
        <taxon>Mixiales</taxon>
        <taxon>Mixiaceae</taxon>
        <taxon>Mixia</taxon>
    </lineage>
</organism>
<protein>
    <recommendedName>
        <fullName evidence="7">Major facilitator superfamily (MFS) profile domain-containing protein</fullName>
    </recommendedName>
</protein>
<dbReference type="CDD" id="cd17502">
    <property type="entry name" value="MFS_Azr1_MDR_like"/>
    <property type="match status" value="1"/>
</dbReference>
<keyword evidence="3 6" id="KW-1133">Transmembrane helix</keyword>
<feature type="transmembrane region" description="Helical" evidence="6">
    <location>
        <begin position="318"/>
        <end position="340"/>
    </location>
</feature>
<keyword evidence="4 6" id="KW-0472">Membrane</keyword>
<feature type="transmembrane region" description="Helical" evidence="6">
    <location>
        <begin position="379"/>
        <end position="402"/>
    </location>
</feature>
<comment type="subcellular location">
    <subcellularLocation>
        <location evidence="1">Membrane</location>
        <topology evidence="1">Multi-pass membrane protein</topology>
    </subcellularLocation>
</comment>
<proteinExistence type="predicted"/>
<accession>G7E8Q4</accession>
<dbReference type="eggNOG" id="KOG0254">
    <property type="taxonomic scope" value="Eukaryota"/>
</dbReference>
<dbReference type="InterPro" id="IPR036259">
    <property type="entry name" value="MFS_trans_sf"/>
</dbReference>
<comment type="caution">
    <text evidence="8">The sequence shown here is derived from an EMBL/GenBank/DDBJ whole genome shotgun (WGS) entry which is preliminary data.</text>
</comment>
<dbReference type="InParanoid" id="G7E8Q4"/>
<feature type="transmembrane region" description="Helical" evidence="6">
    <location>
        <begin position="214"/>
        <end position="235"/>
    </location>
</feature>
<feature type="transmembrane region" description="Helical" evidence="6">
    <location>
        <begin position="474"/>
        <end position="494"/>
    </location>
</feature>
<dbReference type="InterPro" id="IPR011701">
    <property type="entry name" value="MFS"/>
</dbReference>
<dbReference type="GO" id="GO:0022857">
    <property type="term" value="F:transmembrane transporter activity"/>
    <property type="evidence" value="ECO:0007669"/>
    <property type="project" value="InterPro"/>
</dbReference>
<reference evidence="8 9" key="1">
    <citation type="journal article" date="2011" name="J. Gen. Appl. Microbiol.">
        <title>Draft genome sequencing of the enigmatic basidiomycete Mixia osmundae.</title>
        <authorList>
            <person name="Nishida H."/>
            <person name="Nagatsuka Y."/>
            <person name="Sugiyama J."/>
        </authorList>
    </citation>
    <scope>NUCLEOTIDE SEQUENCE [LARGE SCALE GENOMIC DNA]</scope>
    <source>
        <strain evidence="9">CBS 9802 / IAM 14324 / JCM 22182 / KY 12970</strain>
    </source>
</reference>
<dbReference type="PROSITE" id="PS50850">
    <property type="entry name" value="MFS"/>
    <property type="match status" value="1"/>
</dbReference>
<feature type="compositionally biased region" description="Basic and acidic residues" evidence="5">
    <location>
        <begin position="58"/>
        <end position="68"/>
    </location>
</feature>
<dbReference type="InterPro" id="IPR020846">
    <property type="entry name" value="MFS_dom"/>
</dbReference>
<dbReference type="Proteomes" id="UP000009131">
    <property type="component" value="Unassembled WGS sequence"/>
</dbReference>
<dbReference type="Gene3D" id="1.20.1720.10">
    <property type="entry name" value="Multidrug resistance protein D"/>
    <property type="match status" value="1"/>
</dbReference>
<dbReference type="PRINTS" id="PR01036">
    <property type="entry name" value="TCRTETB"/>
</dbReference>
<dbReference type="STRING" id="764103.G7E8Q4"/>
<dbReference type="SUPFAM" id="SSF103473">
    <property type="entry name" value="MFS general substrate transporter"/>
    <property type="match status" value="1"/>
</dbReference>
<feature type="transmembrane region" description="Helical" evidence="6">
    <location>
        <begin position="247"/>
        <end position="270"/>
    </location>
</feature>
<dbReference type="Pfam" id="PF07690">
    <property type="entry name" value="MFS_1"/>
    <property type="match status" value="1"/>
</dbReference>
<feature type="domain" description="Major facilitator superfamily (MFS) profile" evidence="7">
    <location>
        <begin position="125"/>
        <end position="613"/>
    </location>
</feature>
<feature type="region of interest" description="Disordered" evidence="5">
    <location>
        <begin position="58"/>
        <end position="84"/>
    </location>
</feature>
<feature type="compositionally biased region" description="Low complexity" evidence="5">
    <location>
        <begin position="10"/>
        <end position="24"/>
    </location>
</feature>
<name>G7E8Q4_MIXOS</name>
<feature type="transmembrane region" description="Helical" evidence="6">
    <location>
        <begin position="589"/>
        <end position="609"/>
    </location>
</feature>
<evidence type="ECO:0000256" key="3">
    <source>
        <dbReference type="ARBA" id="ARBA00022989"/>
    </source>
</evidence>
<feature type="transmembrane region" description="Helical" evidence="6">
    <location>
        <begin position="122"/>
        <end position="147"/>
    </location>
</feature>
<dbReference type="AlphaFoldDB" id="G7E8Q4"/>
<dbReference type="OrthoDB" id="3437016at2759"/>
<feature type="region of interest" description="Disordered" evidence="5">
    <location>
        <begin position="618"/>
        <end position="641"/>
    </location>
</feature>
<gene>
    <name evidence="8" type="primary">Mo06223</name>
    <name evidence="8" type="ORF">E5Q_06223</name>
</gene>
<evidence type="ECO:0000256" key="2">
    <source>
        <dbReference type="ARBA" id="ARBA00022692"/>
    </source>
</evidence>
<dbReference type="PANTHER" id="PTHR23501:SF102">
    <property type="entry name" value="DRUG TRANSPORTER, PUTATIVE (AFU_ORTHOLOGUE AFUA_3G08530)-RELATED"/>
    <property type="match status" value="1"/>
</dbReference>
<feature type="transmembrane region" description="Helical" evidence="6">
    <location>
        <begin position="422"/>
        <end position="441"/>
    </location>
</feature>
<evidence type="ECO:0000256" key="5">
    <source>
        <dbReference type="SAM" id="MobiDB-lite"/>
    </source>
</evidence>
<feature type="transmembrane region" description="Helical" evidence="6">
    <location>
        <begin position="159"/>
        <end position="176"/>
    </location>
</feature>
<feature type="region of interest" description="Disordered" evidence="5">
    <location>
        <begin position="1"/>
        <end position="43"/>
    </location>
</feature>
<keyword evidence="9" id="KW-1185">Reference proteome</keyword>
<reference evidence="8 9" key="2">
    <citation type="journal article" date="2012" name="Open Biol.">
        <title>Characteristics of nucleosomes and linker DNA regions on the genome of the basidiomycete Mixia osmundae revealed by mono- and dinucleosome mapping.</title>
        <authorList>
            <person name="Nishida H."/>
            <person name="Kondo S."/>
            <person name="Matsumoto T."/>
            <person name="Suzuki Y."/>
            <person name="Yoshikawa H."/>
            <person name="Taylor T.D."/>
            <person name="Sugiyama J."/>
        </authorList>
    </citation>
    <scope>NUCLEOTIDE SEQUENCE [LARGE SCALE GENOMIC DNA]</scope>
    <source>
        <strain evidence="9">CBS 9802 / IAM 14324 / JCM 22182 / KY 12970</strain>
    </source>
</reference>
<dbReference type="PANTHER" id="PTHR23501">
    <property type="entry name" value="MAJOR FACILITATOR SUPERFAMILY"/>
    <property type="match status" value="1"/>
</dbReference>
<dbReference type="HOGENOM" id="CLU_000960_22_0_1"/>
<evidence type="ECO:0000256" key="6">
    <source>
        <dbReference type="SAM" id="Phobius"/>
    </source>
</evidence>
<keyword evidence="2 6" id="KW-0812">Transmembrane</keyword>
<evidence type="ECO:0000313" key="8">
    <source>
        <dbReference type="EMBL" id="GAA99522.1"/>
    </source>
</evidence>
<evidence type="ECO:0000259" key="7">
    <source>
        <dbReference type="PROSITE" id="PS50850"/>
    </source>
</evidence>
<sequence length="641" mass="69408">MLERRRSRSSMRSSSPPSVNRLSSDGLASVQEQEEPEPRASLDTLHITLPHHIIRSRSPDLKGSEYAHSHRRPPTIKTIRTEERRDGTVHEEIISVMPSDAIAVGQITPHVEGVNTKKDARFWAIIMSIMVSVFVSAIDLTAISTALPTIVRDLQSDNYTWVGSAYALSSTAFIPWMGGLAQIFGRRAAYLTAIFLFAAGSALCGASQNMTMLIAARTLQGAGGGGILAISEILIVDLSPLSERGIFFAIFGAEWALASVISPVIAGSLAERNWRWIFYMNIPICGFAALLVICFMNLRRPAGTFREKLSRVDWFGNLCIIASTSSFVVGLTFGGGQYPWRSYQTLLPLVLGLVGIVISIGIERAFIKEPVVPFKILSNLTSAIGFLATFLHAIITLALVYYLPVYFQSAKGSSPIRSGIQIFPLSFTVAPFAIITGLLVMIQGKYRWLNVIGWALAATGAGVLYLLSYDARPALWIGLPLVVGAGLGMLYSAVTFPVMSPLPPSLHGHAMCFSTYIRNIGQTIGIVIGGTVLSSRLPVTLPEAFLDQLVQNGGGAAGDLAYASIPIIPTLVEPLKSQVQDAFAKSIRVIWLSCVPMALIGVLVSFFIVDYTLSHETDENWGRASPTSTASENSMEKQSTH</sequence>
<evidence type="ECO:0000256" key="1">
    <source>
        <dbReference type="ARBA" id="ARBA00004141"/>
    </source>
</evidence>
<evidence type="ECO:0000256" key="4">
    <source>
        <dbReference type="ARBA" id="ARBA00023136"/>
    </source>
</evidence>
<feature type="transmembrane region" description="Helical" evidence="6">
    <location>
        <begin position="448"/>
        <end position="468"/>
    </location>
</feature>